<dbReference type="Gene3D" id="1.10.1200.10">
    <property type="entry name" value="ACP-like"/>
    <property type="match status" value="1"/>
</dbReference>
<feature type="region of interest" description="Disordered" evidence="1">
    <location>
        <begin position="78"/>
        <end position="97"/>
    </location>
</feature>
<accession>A0A1R1SEI1</accession>
<dbReference type="Pfam" id="PF00550">
    <property type="entry name" value="PP-binding"/>
    <property type="match status" value="1"/>
</dbReference>
<organism evidence="3 4">
    <name type="scientific">Streptomyces sparsogenes DSM 40356</name>
    <dbReference type="NCBI Taxonomy" id="1331668"/>
    <lineage>
        <taxon>Bacteria</taxon>
        <taxon>Bacillati</taxon>
        <taxon>Actinomycetota</taxon>
        <taxon>Actinomycetes</taxon>
        <taxon>Kitasatosporales</taxon>
        <taxon>Streptomycetaceae</taxon>
        <taxon>Streptomyces</taxon>
    </lineage>
</organism>
<dbReference type="AlphaFoldDB" id="A0A1R1SEI1"/>
<proteinExistence type="predicted"/>
<comment type="caution">
    <text evidence="3">The sequence shown here is derived from an EMBL/GenBank/DDBJ whole genome shotgun (WGS) entry which is preliminary data.</text>
</comment>
<feature type="domain" description="Carrier" evidence="2">
    <location>
        <begin position="2"/>
        <end position="80"/>
    </location>
</feature>
<reference evidence="3 4" key="1">
    <citation type="submission" date="2013-05" db="EMBL/GenBank/DDBJ databases">
        <title>Genome sequence of Streptomyces sparsogenes DSM 40356.</title>
        <authorList>
            <person name="Coyne S."/>
            <person name="Seebeck F.P."/>
        </authorList>
    </citation>
    <scope>NUCLEOTIDE SEQUENCE [LARGE SCALE GENOMIC DNA]</scope>
    <source>
        <strain evidence="3 4">DSM 40356</strain>
    </source>
</reference>
<dbReference type="SUPFAM" id="SSF47336">
    <property type="entry name" value="ACP-like"/>
    <property type="match status" value="1"/>
</dbReference>
<dbReference type="Proteomes" id="UP000186168">
    <property type="component" value="Unassembled WGS sequence"/>
</dbReference>
<sequence length="97" mass="10469">MDPLMTSVAQAVRRRAEPAVPEGELDPDTELSALGVTSLGVAGLLVDLEETFSLRFPADAVTPEVFRTVRTLTEAVRPLVTPPHRQEQERAGTDADS</sequence>
<protein>
    <submittedName>
        <fullName evidence="3">Acyl carrier protein</fullName>
    </submittedName>
</protein>
<evidence type="ECO:0000313" key="4">
    <source>
        <dbReference type="Proteomes" id="UP000186168"/>
    </source>
</evidence>
<dbReference type="STRING" id="67365.GCA_001704635_03272"/>
<gene>
    <name evidence="3" type="ORF">SPAR_26326</name>
</gene>
<dbReference type="EMBL" id="ASQP01000336">
    <property type="protein sequence ID" value="OMI36419.1"/>
    <property type="molecule type" value="Genomic_DNA"/>
</dbReference>
<evidence type="ECO:0000259" key="2">
    <source>
        <dbReference type="PROSITE" id="PS50075"/>
    </source>
</evidence>
<evidence type="ECO:0000256" key="1">
    <source>
        <dbReference type="SAM" id="MobiDB-lite"/>
    </source>
</evidence>
<dbReference type="InterPro" id="IPR036736">
    <property type="entry name" value="ACP-like_sf"/>
</dbReference>
<dbReference type="PROSITE" id="PS50075">
    <property type="entry name" value="CARRIER"/>
    <property type="match status" value="1"/>
</dbReference>
<evidence type="ECO:0000313" key="3">
    <source>
        <dbReference type="EMBL" id="OMI36419.1"/>
    </source>
</evidence>
<feature type="compositionally biased region" description="Basic and acidic residues" evidence="1">
    <location>
        <begin position="84"/>
        <end position="97"/>
    </location>
</feature>
<name>A0A1R1SEI1_9ACTN</name>
<dbReference type="RefSeq" id="WP_065967784.1">
    <property type="nucleotide sequence ID" value="NZ_ASQP01000336.1"/>
</dbReference>
<dbReference type="InterPro" id="IPR009081">
    <property type="entry name" value="PP-bd_ACP"/>
</dbReference>
<dbReference type="GeneID" id="96747855"/>
<keyword evidence="4" id="KW-1185">Reference proteome</keyword>